<dbReference type="AlphaFoldDB" id="A0A0F9FJ42"/>
<gene>
    <name evidence="1" type="ORF">LCGC14_2024180</name>
</gene>
<protein>
    <recommendedName>
        <fullName evidence="2">DUF3326 domain-containing protein</fullName>
    </recommendedName>
</protein>
<name>A0A0F9FJ42_9ZZZZ</name>
<comment type="caution">
    <text evidence="1">The sequence shown here is derived from an EMBL/GenBank/DDBJ whole genome shotgun (WGS) entry which is preliminary data.</text>
</comment>
<accession>A0A0F9FJ42</accession>
<evidence type="ECO:0008006" key="2">
    <source>
        <dbReference type="Google" id="ProtNLM"/>
    </source>
</evidence>
<dbReference type="EMBL" id="LAZR01023435">
    <property type="protein sequence ID" value="KKL78501.1"/>
    <property type="molecule type" value="Genomic_DNA"/>
</dbReference>
<reference evidence="1" key="1">
    <citation type="journal article" date="2015" name="Nature">
        <title>Complex archaea that bridge the gap between prokaryotes and eukaryotes.</title>
        <authorList>
            <person name="Spang A."/>
            <person name="Saw J.H."/>
            <person name="Jorgensen S.L."/>
            <person name="Zaremba-Niedzwiedzka K."/>
            <person name="Martijn J."/>
            <person name="Lind A.E."/>
            <person name="van Eijk R."/>
            <person name="Schleper C."/>
            <person name="Guy L."/>
            <person name="Ettema T.J."/>
        </authorList>
    </citation>
    <scope>NUCLEOTIDE SEQUENCE</scope>
</reference>
<dbReference type="PANTHER" id="PTHR36891">
    <property type="entry name" value="OS01G0127400 PROTEIN"/>
    <property type="match status" value="1"/>
</dbReference>
<organism evidence="1">
    <name type="scientific">marine sediment metagenome</name>
    <dbReference type="NCBI Taxonomy" id="412755"/>
    <lineage>
        <taxon>unclassified sequences</taxon>
        <taxon>metagenomes</taxon>
        <taxon>ecological metagenomes</taxon>
    </lineage>
</organism>
<dbReference type="PANTHER" id="PTHR36891:SF1">
    <property type="entry name" value="OS01G0127400 PROTEIN"/>
    <property type="match status" value="1"/>
</dbReference>
<dbReference type="Pfam" id="PF11805">
    <property type="entry name" value="DUF3326"/>
    <property type="match status" value="1"/>
</dbReference>
<evidence type="ECO:0000313" key="1">
    <source>
        <dbReference type="EMBL" id="KKL78501.1"/>
    </source>
</evidence>
<sequence>MNTVFIVPTGIGAAIGGDAGDATPAFKLIASISDIAITHPNVVNASDINEMPNNTWYVEGSILDRFLEGKIKLKKPHSNKILLAVNKPIRPETINAMNAARYTIGCDIEYIELETDLRMVATMGPEGASGKVIGWKELVNQINKPHVRWGSYYEFDALAIASPIEVPKERALEYFRTGGINPWGGVEAVASKLIANAINKPVAHAPIENTEEELKYFNEVVGPARAAEA</sequence>
<proteinExistence type="predicted"/>
<feature type="non-terminal residue" evidence="1">
    <location>
        <position position="229"/>
    </location>
</feature>
<dbReference type="InterPro" id="IPR021763">
    <property type="entry name" value="DUF3326"/>
</dbReference>